<keyword evidence="2" id="KW-1185">Reference proteome</keyword>
<accession>A0A8H4PV04</accession>
<proteinExistence type="predicted"/>
<sequence>MVLIRGDIHNTTMFRGRRRPDHWHGTFAFKDQIHYFFYAGHTISEGRQKALEDLAYATARDVMLTPKMILVRADIHATTTVNGRHVADKRGWHATFAFKDGDQVHNAYHIASHGGWHATFAFQDGDHVHDAYHIASHGSQTAPKGLARDFCV</sequence>
<dbReference type="Proteomes" id="UP000557566">
    <property type="component" value="Unassembled WGS sequence"/>
</dbReference>
<dbReference type="OrthoDB" id="4955540at2759"/>
<organism evidence="1 2">
    <name type="scientific">Ophiocordyceps sinensis</name>
    <dbReference type="NCBI Taxonomy" id="72228"/>
    <lineage>
        <taxon>Eukaryota</taxon>
        <taxon>Fungi</taxon>
        <taxon>Dikarya</taxon>
        <taxon>Ascomycota</taxon>
        <taxon>Pezizomycotina</taxon>
        <taxon>Sordariomycetes</taxon>
        <taxon>Hypocreomycetidae</taxon>
        <taxon>Hypocreales</taxon>
        <taxon>Ophiocordycipitaceae</taxon>
        <taxon>Ophiocordyceps</taxon>
    </lineage>
</organism>
<reference evidence="1 2" key="1">
    <citation type="journal article" date="2020" name="Genome Biol. Evol.">
        <title>A new high-quality draft genome assembly of the Chinese cordyceps Ophiocordyceps sinensis.</title>
        <authorList>
            <person name="Shu R."/>
            <person name="Zhang J."/>
            <person name="Meng Q."/>
            <person name="Zhang H."/>
            <person name="Zhou G."/>
            <person name="Li M."/>
            <person name="Wu P."/>
            <person name="Zhao Y."/>
            <person name="Chen C."/>
            <person name="Qin Q."/>
        </authorList>
    </citation>
    <scope>NUCLEOTIDE SEQUENCE [LARGE SCALE GENOMIC DNA]</scope>
    <source>
        <strain evidence="1 2">IOZ07</strain>
    </source>
</reference>
<comment type="caution">
    <text evidence="1">The sequence shown here is derived from an EMBL/GenBank/DDBJ whole genome shotgun (WGS) entry which is preliminary data.</text>
</comment>
<name>A0A8H4PV04_9HYPO</name>
<evidence type="ECO:0000313" key="1">
    <source>
        <dbReference type="EMBL" id="KAF4510954.1"/>
    </source>
</evidence>
<dbReference type="AlphaFoldDB" id="A0A8H4PV04"/>
<protein>
    <submittedName>
        <fullName evidence="1">Uncharacterized protein</fullName>
    </submittedName>
</protein>
<dbReference type="EMBL" id="JAAVMX010000003">
    <property type="protein sequence ID" value="KAF4510954.1"/>
    <property type="molecule type" value="Genomic_DNA"/>
</dbReference>
<evidence type="ECO:0000313" key="2">
    <source>
        <dbReference type="Proteomes" id="UP000557566"/>
    </source>
</evidence>
<gene>
    <name evidence="1" type="ORF">G6O67_002798</name>
</gene>